<protein>
    <submittedName>
        <fullName evidence="2">Uncharacterized protein</fullName>
    </submittedName>
</protein>
<dbReference type="EMBL" id="JABEZY010000010">
    <property type="protein sequence ID" value="MBA0747227.1"/>
    <property type="molecule type" value="Genomic_DNA"/>
</dbReference>
<feature type="compositionally biased region" description="Polar residues" evidence="1">
    <location>
        <begin position="17"/>
        <end position="26"/>
    </location>
</feature>
<feature type="region of interest" description="Disordered" evidence="1">
    <location>
        <begin position="1"/>
        <end position="26"/>
    </location>
</feature>
<dbReference type="AlphaFoldDB" id="A0A7J9CFJ5"/>
<keyword evidence="3" id="KW-1185">Reference proteome</keyword>
<dbReference type="Proteomes" id="UP000593579">
    <property type="component" value="Unassembled WGS sequence"/>
</dbReference>
<reference evidence="2 3" key="1">
    <citation type="journal article" date="2019" name="Genome Biol. Evol.">
        <title>Insights into the evolution of the New World diploid cottons (Gossypium, subgenus Houzingenia) based on genome sequencing.</title>
        <authorList>
            <person name="Grover C.E."/>
            <person name="Arick M.A. 2nd"/>
            <person name="Thrash A."/>
            <person name="Conover J.L."/>
            <person name="Sanders W.S."/>
            <person name="Peterson D.G."/>
            <person name="Frelichowski J.E."/>
            <person name="Scheffler J.A."/>
            <person name="Scheffler B.E."/>
            <person name="Wendel J.F."/>
        </authorList>
    </citation>
    <scope>NUCLEOTIDE SEQUENCE [LARGE SCALE GENOMIC DNA]</scope>
    <source>
        <strain evidence="2">5</strain>
        <tissue evidence="2">Leaf</tissue>
    </source>
</reference>
<accession>A0A7J9CFJ5</accession>
<evidence type="ECO:0000313" key="3">
    <source>
        <dbReference type="Proteomes" id="UP000593579"/>
    </source>
</evidence>
<comment type="caution">
    <text evidence="2">The sequence shown here is derived from an EMBL/GenBank/DDBJ whole genome shotgun (WGS) entry which is preliminary data.</text>
</comment>
<proteinExistence type="predicted"/>
<sequence>MDPSSVGIISECYVTPQHVSDQSKQP</sequence>
<name>A0A7J9CFJ5_GOSGO</name>
<evidence type="ECO:0000313" key="2">
    <source>
        <dbReference type="EMBL" id="MBA0747227.1"/>
    </source>
</evidence>
<gene>
    <name evidence="2" type="ORF">Gogos_004155</name>
</gene>
<evidence type="ECO:0000256" key="1">
    <source>
        <dbReference type="SAM" id="MobiDB-lite"/>
    </source>
</evidence>
<organism evidence="2 3">
    <name type="scientific">Gossypium gossypioides</name>
    <name type="common">Mexican cotton</name>
    <name type="synonym">Selera gossypioides</name>
    <dbReference type="NCBI Taxonomy" id="34282"/>
    <lineage>
        <taxon>Eukaryota</taxon>
        <taxon>Viridiplantae</taxon>
        <taxon>Streptophyta</taxon>
        <taxon>Embryophyta</taxon>
        <taxon>Tracheophyta</taxon>
        <taxon>Spermatophyta</taxon>
        <taxon>Magnoliopsida</taxon>
        <taxon>eudicotyledons</taxon>
        <taxon>Gunneridae</taxon>
        <taxon>Pentapetalae</taxon>
        <taxon>rosids</taxon>
        <taxon>malvids</taxon>
        <taxon>Malvales</taxon>
        <taxon>Malvaceae</taxon>
        <taxon>Malvoideae</taxon>
        <taxon>Gossypium</taxon>
    </lineage>
</organism>